<protein>
    <submittedName>
        <fullName evidence="1">Uncharacterized protein</fullName>
    </submittedName>
</protein>
<reference evidence="1 2" key="1">
    <citation type="submission" date="2020-08" db="EMBL/GenBank/DDBJ databases">
        <title>Edaphobacter telluris sp. nov. and Acidobacterium dinghuensis sp. nov., two acidobacteria isolated from forest soil.</title>
        <authorList>
            <person name="Fu J."/>
            <person name="Qiu L."/>
        </authorList>
    </citation>
    <scope>NUCLEOTIDE SEQUENCE [LARGE SCALE GENOMIC DNA]</scope>
    <source>
        <strain evidence="1">4Y35</strain>
    </source>
</reference>
<dbReference type="RefSeq" id="WP_186743227.1">
    <property type="nucleotide sequence ID" value="NZ_CP060394.1"/>
</dbReference>
<dbReference type="KEGG" id="adin:H7849_25355"/>
<keyword evidence="2" id="KW-1185">Reference proteome</keyword>
<name>A0A7G8BIA2_9BACT</name>
<proteinExistence type="predicted"/>
<dbReference type="EMBL" id="CP060394">
    <property type="protein sequence ID" value="QNI32272.1"/>
    <property type="molecule type" value="Genomic_DNA"/>
</dbReference>
<evidence type="ECO:0000313" key="2">
    <source>
        <dbReference type="Proteomes" id="UP000515312"/>
    </source>
</evidence>
<sequence length="292" mass="31786">MATKSLTTGTAADLLAYQSFHHVSRNMERLTRVATADQQWIVRDWDGEVYCIKFEKNFSKKHLFTFSKDVDRTKTQAQAEAAKPGVRSDAENWHNAELELLKSKIAKNVDKRAVSTMCSCGHRFNQHALPGPACTVGGCGCAAFATPYKLARKYVGKPTEDPLSGASTTRNSCIILNWVPKAEFEDVVVRSIQAHEKPAGWAKGQPLAVTAAPPGSAAPAVAAATKALRWDFGLARSGAIVLAVRTAVGPPPVYNYSNFQGCWVKATKIGSEIGKQTWEIFHMESAPPHALF</sequence>
<organism evidence="1 2">
    <name type="scientific">Alloacidobacterium dinghuense</name>
    <dbReference type="NCBI Taxonomy" id="2763107"/>
    <lineage>
        <taxon>Bacteria</taxon>
        <taxon>Pseudomonadati</taxon>
        <taxon>Acidobacteriota</taxon>
        <taxon>Terriglobia</taxon>
        <taxon>Terriglobales</taxon>
        <taxon>Acidobacteriaceae</taxon>
        <taxon>Alloacidobacterium</taxon>
    </lineage>
</organism>
<dbReference type="Proteomes" id="UP000515312">
    <property type="component" value="Chromosome"/>
</dbReference>
<evidence type="ECO:0000313" key="1">
    <source>
        <dbReference type="EMBL" id="QNI32272.1"/>
    </source>
</evidence>
<accession>A0A7G8BIA2</accession>
<dbReference type="AlphaFoldDB" id="A0A7G8BIA2"/>
<gene>
    <name evidence="1" type="ORF">H7849_25355</name>
</gene>